<evidence type="ECO:0000313" key="1">
    <source>
        <dbReference type="EMBL" id="MBB2150879.1"/>
    </source>
</evidence>
<gene>
    <name evidence="1" type="ORF">GM920_18425</name>
</gene>
<comment type="caution">
    <text evidence="1">The sequence shown here is derived from an EMBL/GenBank/DDBJ whole genome shotgun (WGS) entry which is preliminary data.</text>
</comment>
<evidence type="ECO:0000313" key="2">
    <source>
        <dbReference type="Proteomes" id="UP000636110"/>
    </source>
</evidence>
<dbReference type="Proteomes" id="UP000636110">
    <property type="component" value="Unassembled WGS sequence"/>
</dbReference>
<dbReference type="EMBL" id="WNXC01000007">
    <property type="protein sequence ID" value="MBB2150879.1"/>
    <property type="molecule type" value="Genomic_DNA"/>
</dbReference>
<accession>A0ABR6F043</accession>
<reference evidence="1 2" key="1">
    <citation type="submission" date="2019-11" db="EMBL/GenBank/DDBJ databases">
        <title>Description of Pedobacter sp. LMG 31462T.</title>
        <authorList>
            <person name="Carlier A."/>
            <person name="Qi S."/>
            <person name="Vandamme P."/>
        </authorList>
    </citation>
    <scope>NUCLEOTIDE SEQUENCE [LARGE SCALE GENOMIC DNA]</scope>
    <source>
        <strain evidence="1 2">LMG 31462</strain>
    </source>
</reference>
<name>A0ABR6F043_9SPHI</name>
<keyword evidence="2" id="KW-1185">Reference proteome</keyword>
<protein>
    <submittedName>
        <fullName evidence="1">Uncharacterized protein</fullName>
    </submittedName>
</protein>
<dbReference type="RefSeq" id="WP_182960198.1">
    <property type="nucleotide sequence ID" value="NZ_WNXC01000007.1"/>
</dbReference>
<sequence>MIPIILKDYPDSSFGFIGARTIDFASKTVEDYKNTQRFRVYKEVVPYKIGPKTFEHIEYADISGYLLINRNSGNIDKKERNLINMFTLTYQDLLDI</sequence>
<proteinExistence type="predicted"/>
<organism evidence="1 2">
    <name type="scientific">Pedobacter gandavensis</name>
    <dbReference type="NCBI Taxonomy" id="2679963"/>
    <lineage>
        <taxon>Bacteria</taxon>
        <taxon>Pseudomonadati</taxon>
        <taxon>Bacteroidota</taxon>
        <taxon>Sphingobacteriia</taxon>
        <taxon>Sphingobacteriales</taxon>
        <taxon>Sphingobacteriaceae</taxon>
        <taxon>Pedobacter</taxon>
    </lineage>
</organism>